<feature type="domain" description="Mce/MlaD" evidence="2">
    <location>
        <begin position="37"/>
        <end position="113"/>
    </location>
</feature>
<proteinExistence type="predicted"/>
<evidence type="ECO:0000313" key="3">
    <source>
        <dbReference type="EMBL" id="SCZ85510.1"/>
    </source>
</evidence>
<sequence>MENRAYAFTAGLFVILLSIALAMTIKWFGSENITYHTYYLVSRGGSVSGLNPEASVRFRGVNVGKVSEIYFDPQNMHNIIVRIAVISGVTLPESAYAQLASQGITGLAYIELDDDNSNDEADGLAPEARIPLRSSLIKTLSDSAQEMLKNINEAAGRVNGLLSKQNQASIEVILSNLAETLQSYHNLANQLMDGTKGLPQLTNEMTTTFRQSRYVLSEVGQSLEKLNQQGGALDNIAQNSLGLTDTLTSLQEAGNSISQSARTLDQLMDSFATQPQSLLFGKSTPMPGPGEAGFTPPRKQEK</sequence>
<name>A0A1G5SF92_9PROT</name>
<feature type="region of interest" description="Disordered" evidence="1">
    <location>
        <begin position="278"/>
        <end position="302"/>
    </location>
</feature>
<dbReference type="InterPro" id="IPR003399">
    <property type="entry name" value="Mce/MlaD"/>
</dbReference>
<dbReference type="PANTHER" id="PTHR36698:SF2">
    <property type="entry name" value="MCE_MLAD DOMAIN-CONTAINING PROTEIN"/>
    <property type="match status" value="1"/>
</dbReference>
<evidence type="ECO:0000259" key="2">
    <source>
        <dbReference type="Pfam" id="PF02470"/>
    </source>
</evidence>
<dbReference type="Proteomes" id="UP000198729">
    <property type="component" value="Unassembled WGS sequence"/>
</dbReference>
<accession>A0A1G5SF92</accession>
<dbReference type="RefSeq" id="WP_090285844.1">
    <property type="nucleotide sequence ID" value="NZ_FMWO01000045.1"/>
</dbReference>
<reference evidence="3 4" key="1">
    <citation type="submission" date="2016-10" db="EMBL/GenBank/DDBJ databases">
        <authorList>
            <person name="de Groot N.N."/>
        </authorList>
    </citation>
    <scope>NUCLEOTIDE SEQUENCE [LARGE SCALE GENOMIC DNA]</scope>
    <source>
        <strain evidence="3">1</strain>
    </source>
</reference>
<evidence type="ECO:0000256" key="1">
    <source>
        <dbReference type="SAM" id="MobiDB-lite"/>
    </source>
</evidence>
<protein>
    <submittedName>
        <fullName evidence="3">Mammalian cell entry related domain protein</fullName>
    </submittedName>
</protein>
<keyword evidence="4" id="KW-1185">Reference proteome</keyword>
<dbReference type="OrthoDB" id="5294672at2"/>
<organism evidence="3 4">
    <name type="scientific">Nitrosomonas mobilis</name>
    <dbReference type="NCBI Taxonomy" id="51642"/>
    <lineage>
        <taxon>Bacteria</taxon>
        <taxon>Pseudomonadati</taxon>
        <taxon>Pseudomonadota</taxon>
        <taxon>Betaproteobacteria</taxon>
        <taxon>Nitrosomonadales</taxon>
        <taxon>Nitrosomonadaceae</taxon>
        <taxon>Nitrosomonas</taxon>
    </lineage>
</organism>
<evidence type="ECO:0000313" key="4">
    <source>
        <dbReference type="Proteomes" id="UP000198729"/>
    </source>
</evidence>
<dbReference type="PANTHER" id="PTHR36698">
    <property type="entry name" value="BLL5892 PROTEIN"/>
    <property type="match status" value="1"/>
</dbReference>
<dbReference type="Pfam" id="PF02470">
    <property type="entry name" value="MlaD"/>
    <property type="match status" value="1"/>
</dbReference>
<gene>
    <name evidence="3" type="ORF">NSMM_380132</name>
</gene>
<dbReference type="STRING" id="51642.NSMM_380132"/>
<dbReference type="AlphaFoldDB" id="A0A1G5SF92"/>
<dbReference type="EMBL" id="FMWO01000045">
    <property type="protein sequence ID" value="SCZ85510.1"/>
    <property type="molecule type" value="Genomic_DNA"/>
</dbReference>